<reference evidence="2 3" key="1">
    <citation type="submission" date="2018-06" db="EMBL/GenBank/DDBJ databases">
        <authorList>
            <consortium name="Pathogen Informatics"/>
            <person name="Doyle S."/>
        </authorList>
    </citation>
    <scope>NUCLEOTIDE SEQUENCE [LARGE SCALE GENOMIC DNA]</scope>
    <source>
        <strain evidence="2 3">NCTC11679</strain>
    </source>
</reference>
<dbReference type="Pfam" id="PF03869">
    <property type="entry name" value="Arc"/>
    <property type="match status" value="1"/>
</dbReference>
<dbReference type="Proteomes" id="UP000255239">
    <property type="component" value="Unassembled WGS sequence"/>
</dbReference>
<evidence type="ECO:0000259" key="1">
    <source>
        <dbReference type="Pfam" id="PF03869"/>
    </source>
</evidence>
<dbReference type="Gene3D" id="1.10.1220.10">
    <property type="entry name" value="Met repressor-like"/>
    <property type="match status" value="1"/>
</dbReference>
<dbReference type="SUPFAM" id="SSF47598">
    <property type="entry name" value="Ribbon-helix-helix"/>
    <property type="match status" value="1"/>
</dbReference>
<dbReference type="InterPro" id="IPR013321">
    <property type="entry name" value="Arc_rbn_hlx_hlx"/>
</dbReference>
<gene>
    <name evidence="2" type="ORF">NCTC11679_04236</name>
</gene>
<proteinExistence type="predicted"/>
<dbReference type="EMBL" id="UGMG01000001">
    <property type="protein sequence ID" value="STV68519.1"/>
    <property type="molecule type" value="Genomic_DNA"/>
</dbReference>
<evidence type="ECO:0000313" key="3">
    <source>
        <dbReference type="Proteomes" id="UP000255239"/>
    </source>
</evidence>
<evidence type="ECO:0000313" key="2">
    <source>
        <dbReference type="EMBL" id="STV68519.1"/>
    </source>
</evidence>
<name>A0A378CFU1_KLEPN</name>
<dbReference type="InterPro" id="IPR005569">
    <property type="entry name" value="Arc_DNA-bd_dom"/>
</dbReference>
<organism evidence="2 3">
    <name type="scientific">Klebsiella pneumoniae</name>
    <dbReference type="NCBI Taxonomy" id="573"/>
    <lineage>
        <taxon>Bacteria</taxon>
        <taxon>Pseudomonadati</taxon>
        <taxon>Pseudomonadota</taxon>
        <taxon>Gammaproteobacteria</taxon>
        <taxon>Enterobacterales</taxon>
        <taxon>Enterobacteriaceae</taxon>
        <taxon>Klebsiella/Raoultella group</taxon>
        <taxon>Klebsiella</taxon>
        <taxon>Klebsiella pneumoniae complex</taxon>
    </lineage>
</organism>
<accession>A0A378CFU1</accession>
<dbReference type="AlphaFoldDB" id="A0A378CFU1"/>
<feature type="domain" description="Arc-like DNA binding" evidence="1">
    <location>
        <begin position="7"/>
        <end position="50"/>
    </location>
</feature>
<dbReference type="GO" id="GO:0043565">
    <property type="term" value="F:sequence-specific DNA binding"/>
    <property type="evidence" value="ECO:0007669"/>
    <property type="project" value="UniProtKB-ARBA"/>
</dbReference>
<dbReference type="GO" id="GO:0006355">
    <property type="term" value="P:regulation of DNA-templated transcription"/>
    <property type="evidence" value="ECO:0007669"/>
    <property type="project" value="InterPro"/>
</dbReference>
<dbReference type="RefSeq" id="WP_117252397.1">
    <property type="nucleotide sequence ID" value="NZ_CP172753.1"/>
</dbReference>
<dbReference type="InterPro" id="IPR010985">
    <property type="entry name" value="Ribbon_hlx_hlx"/>
</dbReference>
<protein>
    <submittedName>
        <fullName evidence="2">Arc-like DNA binding domain protein</fullName>
    </submittedName>
</protein>
<sequence>MSKFPSQEMDRFNVRLPVGMRDAIADRAKRNGRSMNSEIVQILQDALETEKLIAETDIVDFDSTQAALDSKSTQEEKAAFLAELEKRDPFTAAILREGEEHNRRLAAILGKRMGYLDNDK</sequence>